<feature type="compositionally biased region" description="Acidic residues" evidence="1">
    <location>
        <begin position="52"/>
        <end position="71"/>
    </location>
</feature>
<dbReference type="InterPro" id="IPR011705">
    <property type="entry name" value="BACK"/>
</dbReference>
<dbReference type="InterPro" id="IPR000210">
    <property type="entry name" value="BTB/POZ_dom"/>
</dbReference>
<accession>A0A437CBW1</accession>
<dbReference type="AlphaFoldDB" id="A0A437CBW1"/>
<feature type="compositionally biased region" description="Acidic residues" evidence="1">
    <location>
        <begin position="28"/>
        <end position="44"/>
    </location>
</feature>
<name>A0A437CBW1_ORYJA</name>
<keyword evidence="4" id="KW-1185">Reference proteome</keyword>
<dbReference type="EMBL" id="CM012454">
    <property type="protein sequence ID" value="RVE60289.1"/>
    <property type="molecule type" value="Genomic_DNA"/>
</dbReference>
<dbReference type="SUPFAM" id="SSF54695">
    <property type="entry name" value="POZ domain"/>
    <property type="match status" value="2"/>
</dbReference>
<dbReference type="InterPro" id="IPR011333">
    <property type="entry name" value="SKP1/BTB/POZ_sf"/>
</dbReference>
<sequence length="400" mass="45814">MKEDVRMKMRVKICAEMKNFEDLSVENSYEEEEQSAEVADEEESLAGSHEDFEGDQEEEEVNESEEEEEEEKTYSKEDHPTMMFLTLTEFRDASILTDLSLHTADGRSLRVHSIVLAAVSSLIWRHLSRRNDEIGCRGDEVNDEDYEWSMVLGPEVDRVGLQAVVDFAYAGHTDLLNKQNLEQIQAAALALGAGRLLDLCVKEEQPSKKPAENETDGSLSAAQQLVMNLELIELLWEEGVGCDVTLEARGGSLQVHRVMLAANSDYFRGMFTLDMKESRQPRVKLPYLLETELELIIGSSYTGELCPETCLDVISFAQAYQITDLLEIADDYVLRQFQKLVVFKAVVTWILAQPRKRLRLAKELMKTVHFPLMTFKEFKEVRYQNMWSDHNLTELYEAIF</sequence>
<dbReference type="OrthoDB" id="45365at2759"/>
<dbReference type="PROSITE" id="PS50097">
    <property type="entry name" value="BTB"/>
    <property type="match status" value="2"/>
</dbReference>
<evidence type="ECO:0000256" key="1">
    <source>
        <dbReference type="SAM" id="MobiDB-lite"/>
    </source>
</evidence>
<dbReference type="Proteomes" id="UP000283210">
    <property type="component" value="Chromosome 18"/>
</dbReference>
<evidence type="ECO:0000259" key="2">
    <source>
        <dbReference type="PROSITE" id="PS50097"/>
    </source>
</evidence>
<feature type="domain" description="BTB" evidence="2">
    <location>
        <begin position="242"/>
        <end position="309"/>
    </location>
</feature>
<dbReference type="PANTHER" id="PTHR45632">
    <property type="entry name" value="LD33804P"/>
    <property type="match status" value="1"/>
</dbReference>
<gene>
    <name evidence="3" type="ORF">OJAV_G00179580</name>
</gene>
<reference evidence="3 4" key="1">
    <citation type="submission" date="2018-11" db="EMBL/GenBank/DDBJ databases">
        <authorList>
            <person name="Lopez-Roques C."/>
            <person name="Donnadieu C."/>
            <person name="Bouchez O."/>
            <person name="Klopp C."/>
            <person name="Cabau C."/>
            <person name="Zahm M."/>
        </authorList>
    </citation>
    <scope>NUCLEOTIDE SEQUENCE [LARGE SCALE GENOMIC DNA]</scope>
    <source>
        <strain evidence="3">RS831</strain>
        <tissue evidence="3">Whole body</tissue>
    </source>
</reference>
<dbReference type="SMART" id="SM00875">
    <property type="entry name" value="BACK"/>
    <property type="match status" value="1"/>
</dbReference>
<dbReference type="Pfam" id="PF07707">
    <property type="entry name" value="BACK"/>
    <property type="match status" value="1"/>
</dbReference>
<dbReference type="SMART" id="SM00225">
    <property type="entry name" value="BTB"/>
    <property type="match status" value="2"/>
</dbReference>
<dbReference type="Gene3D" id="3.30.710.10">
    <property type="entry name" value="Potassium Channel Kv1.1, Chain A"/>
    <property type="match status" value="2"/>
</dbReference>
<protein>
    <recommendedName>
        <fullName evidence="2">BTB domain-containing protein</fullName>
    </recommendedName>
</protein>
<dbReference type="Pfam" id="PF00651">
    <property type="entry name" value="BTB"/>
    <property type="match status" value="2"/>
</dbReference>
<evidence type="ECO:0000313" key="3">
    <source>
        <dbReference type="EMBL" id="RVE60289.1"/>
    </source>
</evidence>
<dbReference type="Gene3D" id="1.25.40.420">
    <property type="match status" value="1"/>
</dbReference>
<feature type="domain" description="BTB" evidence="2">
    <location>
        <begin position="97"/>
        <end position="177"/>
    </location>
</feature>
<organism evidence="3 4">
    <name type="scientific">Oryzias javanicus</name>
    <name type="common">Javanese ricefish</name>
    <name type="synonym">Aplocheilus javanicus</name>
    <dbReference type="NCBI Taxonomy" id="123683"/>
    <lineage>
        <taxon>Eukaryota</taxon>
        <taxon>Metazoa</taxon>
        <taxon>Chordata</taxon>
        <taxon>Craniata</taxon>
        <taxon>Vertebrata</taxon>
        <taxon>Euteleostomi</taxon>
        <taxon>Actinopterygii</taxon>
        <taxon>Neopterygii</taxon>
        <taxon>Teleostei</taxon>
        <taxon>Neoteleostei</taxon>
        <taxon>Acanthomorphata</taxon>
        <taxon>Ovalentaria</taxon>
        <taxon>Atherinomorphae</taxon>
        <taxon>Beloniformes</taxon>
        <taxon>Adrianichthyidae</taxon>
        <taxon>Oryziinae</taxon>
        <taxon>Oryzias</taxon>
    </lineage>
</organism>
<evidence type="ECO:0000313" key="4">
    <source>
        <dbReference type="Proteomes" id="UP000283210"/>
    </source>
</evidence>
<feature type="region of interest" description="Disordered" evidence="1">
    <location>
        <begin position="22"/>
        <end position="79"/>
    </location>
</feature>
<proteinExistence type="predicted"/>
<dbReference type="PANTHER" id="PTHR45632:SF14">
    <property type="entry name" value="KELCH-LIKE PROTEIN 33"/>
    <property type="match status" value="1"/>
</dbReference>
<reference evidence="3 4" key="2">
    <citation type="submission" date="2019-01" db="EMBL/GenBank/DDBJ databases">
        <title>A chromosome length genome reference of the Java medaka (oryzias javanicus).</title>
        <authorList>
            <person name="Herpin A."/>
            <person name="Takehana Y."/>
            <person name="Naruse K."/>
            <person name="Ansai S."/>
            <person name="Kawaguchi M."/>
        </authorList>
    </citation>
    <scope>NUCLEOTIDE SEQUENCE [LARGE SCALE GENOMIC DNA]</scope>
    <source>
        <strain evidence="3">RS831</strain>
        <tissue evidence="3">Whole body</tissue>
    </source>
</reference>